<dbReference type="PANTHER" id="PTHR34322:SF2">
    <property type="entry name" value="TRANSPOSASE IS200-LIKE DOMAIN-CONTAINING PROTEIN"/>
    <property type="match status" value="1"/>
</dbReference>
<organism evidence="3 4">
    <name type="scientific">Xanthomonas hyacinthi</name>
    <dbReference type="NCBI Taxonomy" id="56455"/>
    <lineage>
        <taxon>Bacteria</taxon>
        <taxon>Pseudomonadati</taxon>
        <taxon>Pseudomonadota</taxon>
        <taxon>Gammaproteobacteria</taxon>
        <taxon>Lysobacterales</taxon>
        <taxon>Lysobacteraceae</taxon>
        <taxon>Xanthomonas</taxon>
    </lineage>
</organism>
<evidence type="ECO:0000256" key="1">
    <source>
        <dbReference type="SAM" id="MobiDB-lite"/>
    </source>
</evidence>
<comment type="caution">
    <text evidence="3">The sequence shown here is derived from an EMBL/GenBank/DDBJ whole genome shotgun (WGS) entry which is preliminary data.</text>
</comment>
<reference evidence="4" key="1">
    <citation type="submission" date="2016-08" db="EMBL/GenBank/DDBJ databases">
        <authorList>
            <person name="Merda D."/>
            <person name="Briand M."/>
            <person name="Taghouti G."/>
            <person name="Carrere S."/>
            <person name="Gouzy J."/>
            <person name="Portier P."/>
            <person name="Jacques M.-A."/>
            <person name="Fischer-Le Saux M."/>
        </authorList>
    </citation>
    <scope>NUCLEOTIDE SEQUENCE [LARGE SCALE GENOMIC DNA]</scope>
    <source>
        <strain evidence="4">CFBP1156</strain>
    </source>
</reference>
<name>A0A2S7F368_9XANT</name>
<dbReference type="EMBL" id="MDEG01000001">
    <property type="protein sequence ID" value="PPU99828.1"/>
    <property type="molecule type" value="Genomic_DNA"/>
</dbReference>
<evidence type="ECO:0000259" key="2">
    <source>
        <dbReference type="SMART" id="SM01321"/>
    </source>
</evidence>
<dbReference type="SMART" id="SM01321">
    <property type="entry name" value="Y1_Tnp"/>
    <property type="match status" value="1"/>
</dbReference>
<evidence type="ECO:0000313" key="4">
    <source>
        <dbReference type="Proteomes" id="UP000238261"/>
    </source>
</evidence>
<dbReference type="OrthoDB" id="9814067at2"/>
<dbReference type="RefSeq" id="WP_104557689.1">
    <property type="nucleotide sequence ID" value="NZ_CP043476.1"/>
</dbReference>
<feature type="region of interest" description="Disordered" evidence="1">
    <location>
        <begin position="211"/>
        <end position="231"/>
    </location>
</feature>
<dbReference type="SUPFAM" id="SSF143422">
    <property type="entry name" value="Transposase IS200-like"/>
    <property type="match status" value="1"/>
</dbReference>
<protein>
    <submittedName>
        <fullName evidence="3">Transposase</fullName>
    </submittedName>
</protein>
<dbReference type="GO" id="GO:0006313">
    <property type="term" value="P:DNA transposition"/>
    <property type="evidence" value="ECO:0007669"/>
    <property type="project" value="InterPro"/>
</dbReference>
<dbReference type="PANTHER" id="PTHR34322">
    <property type="entry name" value="TRANSPOSASE, Y1_TNP DOMAIN-CONTAINING"/>
    <property type="match status" value="1"/>
</dbReference>
<dbReference type="InterPro" id="IPR002686">
    <property type="entry name" value="Transposase_17"/>
</dbReference>
<dbReference type="Pfam" id="PF01797">
    <property type="entry name" value="Y1_Tnp"/>
    <property type="match status" value="1"/>
</dbReference>
<feature type="domain" description="Transposase IS200-like" evidence="2">
    <location>
        <begin position="9"/>
        <end position="124"/>
    </location>
</feature>
<gene>
    <name evidence="3" type="ORF">XhyaCFBP1156_01330</name>
</gene>
<sequence length="231" mass="26401">MPRRPRLELPGFPLHITQRGVNRGAVFLDEDDHARYRALLDDALKAHDIALHAYALMTNHVHLLLTPPAPGRLSAAMREVGQRYVPAFNRKHRRTGTLWEGRFRSCLVESERYLLMVQRYIELNPVRAAMTALAEDYRWSSTRVSLGLVTDPALSPHSSYLALDADPARRAATYREWLYQGIADDEVQAIRLHLQQERALGHPRFQAMAARTLNRPVHLRPPGRPRKSEPA</sequence>
<dbReference type="Proteomes" id="UP000238261">
    <property type="component" value="Unassembled WGS sequence"/>
</dbReference>
<dbReference type="GO" id="GO:0003677">
    <property type="term" value="F:DNA binding"/>
    <property type="evidence" value="ECO:0007669"/>
    <property type="project" value="InterPro"/>
</dbReference>
<proteinExistence type="predicted"/>
<dbReference type="InterPro" id="IPR036515">
    <property type="entry name" value="Transposase_17_sf"/>
</dbReference>
<accession>A0A2S7F368</accession>
<keyword evidence="4" id="KW-1185">Reference proteome</keyword>
<evidence type="ECO:0000313" key="3">
    <source>
        <dbReference type="EMBL" id="PPU99828.1"/>
    </source>
</evidence>
<dbReference type="AlphaFoldDB" id="A0A2S7F368"/>
<dbReference type="Gene3D" id="3.30.70.1290">
    <property type="entry name" value="Transposase IS200-like"/>
    <property type="match status" value="1"/>
</dbReference>
<dbReference type="GO" id="GO:0004803">
    <property type="term" value="F:transposase activity"/>
    <property type="evidence" value="ECO:0007669"/>
    <property type="project" value="InterPro"/>
</dbReference>